<dbReference type="InterPro" id="IPR014777">
    <property type="entry name" value="4pyrrole_Mease_sub1"/>
</dbReference>
<dbReference type="InterPro" id="IPR014776">
    <property type="entry name" value="4pyrrole_Mease_sub2"/>
</dbReference>
<dbReference type="Pfam" id="PF00590">
    <property type="entry name" value="TP_methylase"/>
    <property type="match status" value="1"/>
</dbReference>
<evidence type="ECO:0000259" key="7">
    <source>
        <dbReference type="Pfam" id="PF01890"/>
    </source>
</evidence>
<evidence type="ECO:0000313" key="9">
    <source>
        <dbReference type="EMBL" id="PYB71331.1"/>
    </source>
</evidence>
<evidence type="ECO:0000256" key="1">
    <source>
        <dbReference type="ARBA" id="ARBA00004953"/>
    </source>
</evidence>
<dbReference type="Gene3D" id="3.30.420.180">
    <property type="entry name" value="CobE/GbiG C-terminal domain"/>
    <property type="match status" value="1"/>
</dbReference>
<dbReference type="NCBIfam" id="TIGR01466">
    <property type="entry name" value="cobJ_cbiH"/>
    <property type="match status" value="1"/>
</dbReference>
<protein>
    <submittedName>
        <fullName evidence="9">Precorrin-3B C(17)-methyltransferase</fullName>
    </submittedName>
</protein>
<dbReference type="EMBL" id="QJRY01000007">
    <property type="protein sequence ID" value="PYB71331.1"/>
    <property type="molecule type" value="Genomic_DNA"/>
</dbReference>
<dbReference type="PANTHER" id="PTHR47036:SF1">
    <property type="entry name" value="COBALT-FACTOR III C(17)-METHYLTRANSFERASE-RELATED"/>
    <property type="match status" value="1"/>
</dbReference>
<dbReference type="InterPro" id="IPR006363">
    <property type="entry name" value="Cbl_synth_CobJ/CibH_dom"/>
</dbReference>
<feature type="domain" description="Tetrapyrrole methylase" evidence="6">
    <location>
        <begin position="390"/>
        <end position="602"/>
    </location>
</feature>
<feature type="domain" description="CobE/GbiG C-terminal" evidence="7">
    <location>
        <begin position="253"/>
        <end position="373"/>
    </location>
</feature>
<dbReference type="InterPro" id="IPR002750">
    <property type="entry name" value="CobE/GbiG_C"/>
</dbReference>
<gene>
    <name evidence="9" type="primary">cobJ</name>
    <name evidence="9" type="ORF">DMY87_18455</name>
</gene>
<feature type="domain" description="Cobalamin synthesis G N-terminal" evidence="8">
    <location>
        <begin position="55"/>
        <end position="134"/>
    </location>
</feature>
<dbReference type="InterPro" id="IPR038029">
    <property type="entry name" value="GbiG_N_sf"/>
</dbReference>
<evidence type="ECO:0000256" key="5">
    <source>
        <dbReference type="ARBA" id="ARBA00022691"/>
    </source>
</evidence>
<dbReference type="Proteomes" id="UP000247536">
    <property type="component" value="Unassembled WGS sequence"/>
</dbReference>
<dbReference type="InterPro" id="IPR051810">
    <property type="entry name" value="Precorrin_MeTrfase"/>
</dbReference>
<dbReference type="Pfam" id="PF11760">
    <property type="entry name" value="CbiG_N"/>
    <property type="match status" value="1"/>
</dbReference>
<dbReference type="Gene3D" id="3.40.50.11220">
    <property type="match status" value="1"/>
</dbReference>
<dbReference type="PANTHER" id="PTHR47036">
    <property type="entry name" value="COBALT-FACTOR III C(17)-METHYLTRANSFERASE-RELATED"/>
    <property type="match status" value="1"/>
</dbReference>
<evidence type="ECO:0000313" key="10">
    <source>
        <dbReference type="Proteomes" id="UP000247536"/>
    </source>
</evidence>
<dbReference type="InterPro" id="IPR000878">
    <property type="entry name" value="4pyrrol_Mease"/>
</dbReference>
<accession>A0ABX5NPN6</accession>
<evidence type="ECO:0000256" key="4">
    <source>
        <dbReference type="ARBA" id="ARBA00022679"/>
    </source>
</evidence>
<dbReference type="Gene3D" id="3.40.1010.10">
    <property type="entry name" value="Cobalt-precorrin-4 Transmethylase, Domain 1"/>
    <property type="match status" value="1"/>
</dbReference>
<keyword evidence="3" id="KW-0489">Methyltransferase</keyword>
<keyword evidence="4" id="KW-0808">Transferase</keyword>
<sequence length="649" mass="67571">MTGLSATPGKPAVVILSEAAASLGRRIAEHIGGEVHGAALRVSKADFRFASAKDHVQALFAAGRPIVAVMASGALIRLLAPLLSDKHSEPPVLAVAEDGSAVVPLLGGHHGANDLARQIAGVLGACAAITTAGDLKFGVALDQPPEGCVLANPQDAKTVMAELVAGAGVRLDLPSPRLRGGSARKADEGLLEPGAQDLHLTPTLSPQAGRGCVADWLIQSRLPFEQEARVTLTVTDQQKTAGELELVYHPKTLVLGMGCERHAKPEEAIALAEEAMTKGGFARESLAAVCSIDLKADEAAIHAVAAHFGVPARFFTAATLEAEAPRLKNPSEVVFAEVGCHGVAEGAALAAVGSEGELVVEKIKSKGATAAIARAADIVDSKTIGRARGTLFVVGIGPGSEGWRSPEVSRMVAASTDLVGYSLYLDLLGSLADDKTRHDFDLGKEEARVVHAMELAGEGRTVALVCSGDAGIYAMATLVFELFDKGGITDAASRIEVQVSPGISALQAAAARIGAPLGHDFCTISLSDLLTPWEHIQRRVKAAGEGDFVIAFYNPVSMKRRTQLAYARDELLKYRPASTPVILATNLGREGENVRTVPLGALNVDDVDMLTVVVVGSSESRTVTTGDGKTWVYTPRGYSGKADTGMKGD</sequence>
<organism evidence="9 10">
    <name type="scientific">Rhizobium wuzhouense</name>
    <dbReference type="NCBI Taxonomy" id="1986026"/>
    <lineage>
        <taxon>Bacteria</taxon>
        <taxon>Pseudomonadati</taxon>
        <taxon>Pseudomonadota</taxon>
        <taxon>Alphaproteobacteria</taxon>
        <taxon>Hyphomicrobiales</taxon>
        <taxon>Rhizobiaceae</taxon>
        <taxon>Rhizobium/Agrobacterium group</taxon>
        <taxon>Rhizobium</taxon>
    </lineage>
</organism>
<evidence type="ECO:0000259" key="8">
    <source>
        <dbReference type="Pfam" id="PF11760"/>
    </source>
</evidence>
<name>A0ABX5NPN6_9HYPH</name>
<dbReference type="SUPFAM" id="SSF159672">
    <property type="entry name" value="CbiG N-terminal domain-like"/>
    <property type="match status" value="1"/>
</dbReference>
<proteinExistence type="predicted"/>
<keyword evidence="2" id="KW-0169">Cobalamin biosynthesis</keyword>
<evidence type="ECO:0000256" key="3">
    <source>
        <dbReference type="ARBA" id="ARBA00022603"/>
    </source>
</evidence>
<evidence type="ECO:0000259" key="6">
    <source>
        <dbReference type="Pfam" id="PF00590"/>
    </source>
</evidence>
<dbReference type="RefSeq" id="WP_110793121.1">
    <property type="nucleotide sequence ID" value="NZ_QJRY01000007.1"/>
</dbReference>
<comment type="caution">
    <text evidence="9">The sequence shown here is derived from an EMBL/GenBank/DDBJ whole genome shotgun (WGS) entry which is preliminary data.</text>
</comment>
<keyword evidence="5" id="KW-0949">S-adenosyl-L-methionine</keyword>
<dbReference type="InterPro" id="IPR036518">
    <property type="entry name" value="CobE/GbiG_C_sf"/>
</dbReference>
<reference evidence="9 10" key="1">
    <citation type="submission" date="2018-06" db="EMBL/GenBank/DDBJ databases">
        <title>Rhizobium wuzhouense sp. nov., isolated from roots of Oryza officinalis.</title>
        <authorList>
            <person name="Yuan T."/>
        </authorList>
    </citation>
    <scope>NUCLEOTIDE SEQUENCE [LARGE SCALE GENOMIC DNA]</scope>
    <source>
        <strain evidence="9 10">W44</strain>
    </source>
</reference>
<dbReference type="SUPFAM" id="SSF159664">
    <property type="entry name" value="CobE/GbiG C-terminal domain-like"/>
    <property type="match status" value="1"/>
</dbReference>
<dbReference type="Gene3D" id="3.30.950.10">
    <property type="entry name" value="Methyltransferase, Cobalt-precorrin-4 Transmethylase, Domain 2"/>
    <property type="match status" value="1"/>
</dbReference>
<dbReference type="InterPro" id="IPR021744">
    <property type="entry name" value="CbiG_N"/>
</dbReference>
<dbReference type="InterPro" id="IPR035996">
    <property type="entry name" value="4pyrrol_Methylase_sf"/>
</dbReference>
<comment type="pathway">
    <text evidence="1">Cofactor biosynthesis; adenosylcobalamin biosynthesis.</text>
</comment>
<dbReference type="CDD" id="cd11646">
    <property type="entry name" value="Precorrin_3B_C17_MT"/>
    <property type="match status" value="1"/>
</dbReference>
<evidence type="ECO:0000256" key="2">
    <source>
        <dbReference type="ARBA" id="ARBA00022573"/>
    </source>
</evidence>
<keyword evidence="10" id="KW-1185">Reference proteome</keyword>
<dbReference type="SUPFAM" id="SSF53790">
    <property type="entry name" value="Tetrapyrrole methylase"/>
    <property type="match status" value="1"/>
</dbReference>
<dbReference type="Pfam" id="PF01890">
    <property type="entry name" value="CbiG_C"/>
    <property type="match status" value="1"/>
</dbReference>